<dbReference type="AlphaFoldDB" id="A0A1Z5K628"/>
<dbReference type="SUPFAM" id="SSF53474">
    <property type="entry name" value="alpha/beta-Hydrolases"/>
    <property type="match status" value="1"/>
</dbReference>
<reference evidence="1 2" key="1">
    <citation type="journal article" date="2015" name="Plant Cell">
        <title>Oil accumulation by the oleaginous diatom Fistulifera solaris as revealed by the genome and transcriptome.</title>
        <authorList>
            <person name="Tanaka T."/>
            <person name="Maeda Y."/>
            <person name="Veluchamy A."/>
            <person name="Tanaka M."/>
            <person name="Abida H."/>
            <person name="Marechal E."/>
            <person name="Bowler C."/>
            <person name="Muto M."/>
            <person name="Sunaga Y."/>
            <person name="Tanaka M."/>
            <person name="Yoshino T."/>
            <person name="Taniguchi T."/>
            <person name="Fukuda Y."/>
            <person name="Nemoto M."/>
            <person name="Matsumoto M."/>
            <person name="Wong P.S."/>
            <person name="Aburatani S."/>
            <person name="Fujibuchi W."/>
        </authorList>
    </citation>
    <scope>NUCLEOTIDE SEQUENCE [LARGE SCALE GENOMIC DNA]</scope>
    <source>
        <strain evidence="1 2">JPCC DA0580</strain>
    </source>
</reference>
<evidence type="ECO:0000313" key="2">
    <source>
        <dbReference type="Proteomes" id="UP000198406"/>
    </source>
</evidence>
<comment type="caution">
    <text evidence="1">The sequence shown here is derived from an EMBL/GenBank/DDBJ whole genome shotgun (WGS) entry which is preliminary data.</text>
</comment>
<proteinExistence type="predicted"/>
<dbReference type="OrthoDB" id="5985073at2759"/>
<dbReference type="PANTHER" id="PTHR35560:SF3">
    <property type="entry name" value="PEPTIDASE S9 PROLYL OLIGOPEPTIDASE CATALYTIC DOMAIN-CONTAINING PROTEIN"/>
    <property type="match status" value="1"/>
</dbReference>
<dbReference type="Gene3D" id="3.40.50.1820">
    <property type="entry name" value="alpha/beta hydrolase"/>
    <property type="match status" value="1"/>
</dbReference>
<keyword evidence="2" id="KW-1185">Reference proteome</keyword>
<sequence length="382" mass="43316">MGAYNATCCPDHRTGCAVGYACVGDSFCQAQHSTDPLVQRMPRYPLCRIRDTSLLQLRGLLVRENHLLAYFSSHGARENQQAIVVVHGAARNADDYFCTMLDLIDDSSMWVVAPWFLGEDQTVDASFLSWNDLDARGSDNPWRYGAEARNSSISSFEAMDALVDYLLQTTKHVTVVGHSAGGQFVQRWGLLSSLDAFRNRIRVVVTNPSSYAYLSPERYDEDRAQWMIPNAEKTCPEYNRWQWGLDVVPGNFSNIVPQYVKSAIIGMNGTDHLIHRFADRDIIYLVGGQDRCNVSQYDTDGWCFSHGLETTCMDLWQGTNRLERHVRYVESMRRVGITQHRHSIVPNVGHDHSLMFHSNEGRNAILAAHEIAEMIRYDEAQS</sequence>
<dbReference type="EMBL" id="BDSP01000170">
    <property type="protein sequence ID" value="GAX21655.1"/>
    <property type="molecule type" value="Genomic_DNA"/>
</dbReference>
<gene>
    <name evidence="1" type="ORF">FisN_29Hu092</name>
</gene>
<accession>A0A1Z5K628</accession>
<dbReference type="InParanoid" id="A0A1Z5K628"/>
<dbReference type="InterPro" id="IPR029058">
    <property type="entry name" value="AB_hydrolase_fold"/>
</dbReference>
<dbReference type="PANTHER" id="PTHR35560">
    <property type="entry name" value="BLL0132 PROTEIN"/>
    <property type="match status" value="1"/>
</dbReference>
<organism evidence="1 2">
    <name type="scientific">Fistulifera solaris</name>
    <name type="common">Oleaginous diatom</name>
    <dbReference type="NCBI Taxonomy" id="1519565"/>
    <lineage>
        <taxon>Eukaryota</taxon>
        <taxon>Sar</taxon>
        <taxon>Stramenopiles</taxon>
        <taxon>Ochrophyta</taxon>
        <taxon>Bacillariophyta</taxon>
        <taxon>Bacillariophyceae</taxon>
        <taxon>Bacillariophycidae</taxon>
        <taxon>Naviculales</taxon>
        <taxon>Naviculaceae</taxon>
        <taxon>Fistulifera</taxon>
    </lineage>
</organism>
<protein>
    <submittedName>
        <fullName evidence="1">Uncharacterized protein</fullName>
    </submittedName>
</protein>
<name>A0A1Z5K628_FISSO</name>
<evidence type="ECO:0000313" key="1">
    <source>
        <dbReference type="EMBL" id="GAX21655.1"/>
    </source>
</evidence>
<dbReference type="Proteomes" id="UP000198406">
    <property type="component" value="Unassembled WGS sequence"/>
</dbReference>